<comment type="subcellular location">
    <subcellularLocation>
        <location evidence="5">Cytoplasm</location>
    </subcellularLocation>
</comment>
<comment type="catalytic activity">
    <reaction evidence="5">
        <text>trans-aconitate + S-adenosyl-L-methionine = (E)-3-(methoxycarbonyl)pent-2-enedioate + S-adenosyl-L-homocysteine</text>
        <dbReference type="Rhea" id="RHEA:14969"/>
        <dbReference type="ChEBI" id="CHEBI:15708"/>
        <dbReference type="ChEBI" id="CHEBI:57470"/>
        <dbReference type="ChEBI" id="CHEBI:57856"/>
        <dbReference type="ChEBI" id="CHEBI:59789"/>
        <dbReference type="EC" id="2.1.1.144"/>
    </reaction>
</comment>
<keyword evidence="1 5" id="KW-0963">Cytoplasm</keyword>
<keyword evidence="3 5" id="KW-0808">Transferase</keyword>
<evidence type="ECO:0000256" key="4">
    <source>
        <dbReference type="ARBA" id="ARBA00022691"/>
    </source>
</evidence>
<proteinExistence type="inferred from homology"/>
<dbReference type="GO" id="GO:0030798">
    <property type="term" value="F:trans-aconitate 2-methyltransferase activity"/>
    <property type="evidence" value="ECO:0007669"/>
    <property type="project" value="UniProtKB-UniRule"/>
</dbReference>
<comment type="function">
    <text evidence="5">Catalyzes the S-adenosylmethionine monomethyl esterification of trans-aconitate.</text>
</comment>
<gene>
    <name evidence="5 6" type="primary">tam</name>
    <name evidence="6" type="ORF">ZRA01_18340</name>
</gene>
<evidence type="ECO:0000256" key="3">
    <source>
        <dbReference type="ARBA" id="ARBA00022679"/>
    </source>
</evidence>
<dbReference type="PANTHER" id="PTHR43861">
    <property type="entry name" value="TRANS-ACONITATE 2-METHYLTRANSFERASE-RELATED"/>
    <property type="match status" value="1"/>
</dbReference>
<dbReference type="NCBIfam" id="NF002463">
    <property type="entry name" value="PRK01683.1"/>
    <property type="match status" value="1"/>
</dbReference>
<dbReference type="AlphaFoldDB" id="A0A4Y4CS72"/>
<dbReference type="PANTHER" id="PTHR43861:SF1">
    <property type="entry name" value="TRANS-ACONITATE 2-METHYLTRANSFERASE"/>
    <property type="match status" value="1"/>
</dbReference>
<accession>A0A4Y4CS72</accession>
<dbReference type="GO" id="GO:0032259">
    <property type="term" value="P:methylation"/>
    <property type="evidence" value="ECO:0007669"/>
    <property type="project" value="UniProtKB-KW"/>
</dbReference>
<dbReference type="HAMAP" id="MF_00560">
    <property type="entry name" value="Tran_acon_Me_trans"/>
    <property type="match status" value="1"/>
</dbReference>
<reference evidence="6 7" key="1">
    <citation type="submission" date="2019-06" db="EMBL/GenBank/DDBJ databases">
        <title>Whole genome shotgun sequence of Zoogloea ramigera NBRC 15342.</title>
        <authorList>
            <person name="Hosoyama A."/>
            <person name="Uohara A."/>
            <person name="Ohji S."/>
            <person name="Ichikawa N."/>
        </authorList>
    </citation>
    <scope>NUCLEOTIDE SEQUENCE [LARGE SCALE GENOMIC DNA]</scope>
    <source>
        <strain evidence="6 7">NBRC 15342</strain>
    </source>
</reference>
<organism evidence="6 7">
    <name type="scientific">Zoogloea ramigera</name>
    <dbReference type="NCBI Taxonomy" id="350"/>
    <lineage>
        <taxon>Bacteria</taxon>
        <taxon>Pseudomonadati</taxon>
        <taxon>Pseudomonadota</taxon>
        <taxon>Betaproteobacteria</taxon>
        <taxon>Rhodocyclales</taxon>
        <taxon>Zoogloeaceae</taxon>
        <taxon>Zoogloea</taxon>
    </lineage>
</organism>
<dbReference type="InterPro" id="IPR029063">
    <property type="entry name" value="SAM-dependent_MTases_sf"/>
</dbReference>
<evidence type="ECO:0000256" key="5">
    <source>
        <dbReference type="HAMAP-Rule" id="MF_00560"/>
    </source>
</evidence>
<protein>
    <recommendedName>
        <fullName evidence="5">Trans-aconitate 2-methyltransferase</fullName>
        <ecNumber evidence="5">2.1.1.144</ecNumber>
    </recommendedName>
</protein>
<dbReference type="Proteomes" id="UP000318422">
    <property type="component" value="Unassembled WGS sequence"/>
</dbReference>
<evidence type="ECO:0000313" key="7">
    <source>
        <dbReference type="Proteomes" id="UP000318422"/>
    </source>
</evidence>
<dbReference type="EC" id="2.1.1.144" evidence="5"/>
<dbReference type="InterPro" id="IPR023149">
    <property type="entry name" value="Trans_acon_MeTrfase_C"/>
</dbReference>
<dbReference type="OrthoDB" id="9795085at2"/>
<dbReference type="GO" id="GO:0005737">
    <property type="term" value="C:cytoplasm"/>
    <property type="evidence" value="ECO:0007669"/>
    <property type="project" value="UniProtKB-SubCell"/>
</dbReference>
<dbReference type="CDD" id="cd02440">
    <property type="entry name" value="AdoMet_MTases"/>
    <property type="match status" value="1"/>
</dbReference>
<dbReference type="Pfam" id="PF13489">
    <property type="entry name" value="Methyltransf_23"/>
    <property type="match status" value="1"/>
</dbReference>
<dbReference type="EMBL" id="BJNV01000026">
    <property type="protein sequence ID" value="GEC95761.1"/>
    <property type="molecule type" value="Genomic_DNA"/>
</dbReference>
<dbReference type="SUPFAM" id="SSF53335">
    <property type="entry name" value="S-adenosyl-L-methionine-dependent methyltransferases"/>
    <property type="match status" value="1"/>
</dbReference>
<evidence type="ECO:0000256" key="1">
    <source>
        <dbReference type="ARBA" id="ARBA00022490"/>
    </source>
</evidence>
<dbReference type="RefSeq" id="WP_141351508.1">
    <property type="nucleotide sequence ID" value="NZ_BJNV01000026.1"/>
</dbReference>
<comment type="caution">
    <text evidence="6">The sequence shown here is derived from an EMBL/GenBank/DDBJ whole genome shotgun (WGS) entry which is preliminary data.</text>
</comment>
<evidence type="ECO:0000313" key="6">
    <source>
        <dbReference type="EMBL" id="GEC95761.1"/>
    </source>
</evidence>
<keyword evidence="4 5" id="KW-0949">S-adenosyl-L-methionine</keyword>
<comment type="similarity">
    <text evidence="5">Belongs to the methyltransferase superfamily. Tam family.</text>
</comment>
<name>A0A4Y4CS72_ZOORA</name>
<sequence>MGWEPERYLQFADERLRPAQDLLARIPLPAPARVVDLGCGPGNVTRLLAGRWPRAQITGVDASAAMLERARPTLPEARFELADIRHWTPAEAPDLIFSNAALHWLDDHPSLFPRLLSLLAPGGVLAVQMPGNFDAPSHRLIRELAAAPAWAEMLTEARMGAVLGMSDYHHLLAPHCTQLALWESIYWQRLSGPAPVLDWLRGTTLLPYLAPLTTADQARLLAELALQLAEAYPPDASGTTLFPFRRIFLVACR</sequence>
<evidence type="ECO:0000256" key="2">
    <source>
        <dbReference type="ARBA" id="ARBA00022603"/>
    </source>
</evidence>
<dbReference type="Gene3D" id="3.40.50.150">
    <property type="entry name" value="Vaccinia Virus protein VP39"/>
    <property type="match status" value="1"/>
</dbReference>
<dbReference type="Gene3D" id="1.10.150.290">
    <property type="entry name" value="S-adenosyl-L-methionine-dependent methyltransferases"/>
    <property type="match status" value="1"/>
</dbReference>
<keyword evidence="7" id="KW-1185">Reference proteome</keyword>
<keyword evidence="2 5" id="KW-0489">Methyltransferase</keyword>
<dbReference type="InterPro" id="IPR023506">
    <property type="entry name" value="Trans-aconitate_MeTrfase"/>
</dbReference>